<sequence>MSEALLPFVVNNGNSAITAQNLQPDRALCERSASEEVDQGRGPGLGWRRVSRHYHQYASNLRRGSIDIERHDVNENCLFDKTRQSNLIPAGPDLRVRTLIHSPVWRGPQPTMFRTHLVPLVRLWLLWISRLFWQRKPEEKSLANLPFNLSEYEIITSYLDETGDMWESGKELNLKFKRIVVICYKI</sequence>
<accession>A0A4S2KH94</accession>
<reference evidence="1 2" key="1">
    <citation type="journal article" date="2019" name="Philos. Trans. R. Soc. Lond., B, Biol. Sci.">
        <title>Ant behaviour and brain gene expression of defending hosts depend on the ecological success of the intruding social parasite.</title>
        <authorList>
            <person name="Kaur R."/>
            <person name="Stoldt M."/>
            <person name="Jongepier E."/>
            <person name="Feldmeyer B."/>
            <person name="Menzel F."/>
            <person name="Bornberg-Bauer E."/>
            <person name="Foitzik S."/>
        </authorList>
    </citation>
    <scope>NUCLEOTIDE SEQUENCE [LARGE SCALE GENOMIC DNA]</scope>
    <source>
        <tissue evidence="1">Whole body</tissue>
    </source>
</reference>
<name>A0A4S2KH94_9HYME</name>
<evidence type="ECO:0000313" key="2">
    <source>
        <dbReference type="Proteomes" id="UP000310200"/>
    </source>
</evidence>
<organism evidence="1 2">
    <name type="scientific">Temnothorax longispinosus</name>
    <dbReference type="NCBI Taxonomy" id="300112"/>
    <lineage>
        <taxon>Eukaryota</taxon>
        <taxon>Metazoa</taxon>
        <taxon>Ecdysozoa</taxon>
        <taxon>Arthropoda</taxon>
        <taxon>Hexapoda</taxon>
        <taxon>Insecta</taxon>
        <taxon>Pterygota</taxon>
        <taxon>Neoptera</taxon>
        <taxon>Endopterygota</taxon>
        <taxon>Hymenoptera</taxon>
        <taxon>Apocrita</taxon>
        <taxon>Aculeata</taxon>
        <taxon>Formicoidea</taxon>
        <taxon>Formicidae</taxon>
        <taxon>Myrmicinae</taxon>
        <taxon>Temnothorax</taxon>
    </lineage>
</organism>
<proteinExistence type="predicted"/>
<evidence type="ECO:0000313" key="1">
    <source>
        <dbReference type="EMBL" id="TGZ48366.1"/>
    </source>
</evidence>
<dbReference type="EMBL" id="QBLH01002493">
    <property type="protein sequence ID" value="TGZ48366.1"/>
    <property type="molecule type" value="Genomic_DNA"/>
</dbReference>
<protein>
    <submittedName>
        <fullName evidence="1">Uncharacterized protein</fullName>
    </submittedName>
</protein>
<gene>
    <name evidence="1" type="ORF">DBV15_04518</name>
</gene>
<keyword evidence="2" id="KW-1185">Reference proteome</keyword>
<comment type="caution">
    <text evidence="1">The sequence shown here is derived from an EMBL/GenBank/DDBJ whole genome shotgun (WGS) entry which is preliminary data.</text>
</comment>
<dbReference type="Proteomes" id="UP000310200">
    <property type="component" value="Unassembled WGS sequence"/>
</dbReference>
<dbReference type="AlphaFoldDB" id="A0A4S2KH94"/>